<dbReference type="GeneID" id="117639638"/>
<name>A0A6P8ZH82_THRPL</name>
<dbReference type="InterPro" id="IPR012337">
    <property type="entry name" value="RNaseH-like_sf"/>
</dbReference>
<evidence type="ECO:0000256" key="4">
    <source>
        <dbReference type="ARBA" id="ARBA00022833"/>
    </source>
</evidence>
<dbReference type="Pfam" id="PF04937">
    <property type="entry name" value="DUF659"/>
    <property type="match status" value="1"/>
</dbReference>
<comment type="subcellular location">
    <subcellularLocation>
        <location evidence="1">Nucleus</location>
    </subcellularLocation>
</comment>
<evidence type="ECO:0000313" key="9">
    <source>
        <dbReference type="Proteomes" id="UP000515158"/>
    </source>
</evidence>
<feature type="region of interest" description="Disordered" evidence="6">
    <location>
        <begin position="619"/>
        <end position="645"/>
    </location>
</feature>
<keyword evidence="3" id="KW-0863">Zinc-finger</keyword>
<feature type="compositionally biased region" description="Polar residues" evidence="6">
    <location>
        <begin position="52"/>
        <end position="84"/>
    </location>
</feature>
<keyword evidence="9" id="KW-1185">Reference proteome</keyword>
<proteinExistence type="predicted"/>
<dbReference type="KEGG" id="tpal:117639638"/>
<keyword evidence="4" id="KW-0862">Zinc</keyword>
<dbReference type="InterPro" id="IPR007021">
    <property type="entry name" value="DUF659"/>
</dbReference>
<protein>
    <submittedName>
        <fullName evidence="10">LOW QUALITY PROTEIN: uncharacterized protein LOC117639638</fullName>
    </submittedName>
</protein>
<evidence type="ECO:0000313" key="10">
    <source>
        <dbReference type="RefSeq" id="XP_034231399.1"/>
    </source>
</evidence>
<dbReference type="AlphaFoldDB" id="A0A6P8ZH82"/>
<dbReference type="Pfam" id="PF05699">
    <property type="entry name" value="Dimer_Tnp_hAT"/>
    <property type="match status" value="1"/>
</dbReference>
<feature type="domain" description="HAT C-terminal dimerisation" evidence="8">
    <location>
        <begin position="506"/>
        <end position="579"/>
    </location>
</feature>
<feature type="region of interest" description="Disordered" evidence="6">
    <location>
        <begin position="19"/>
        <end position="86"/>
    </location>
</feature>
<evidence type="ECO:0000256" key="6">
    <source>
        <dbReference type="SAM" id="MobiDB-lite"/>
    </source>
</evidence>
<accession>A0A6P8ZH82</accession>
<sequence>MVEHIASFCKQASASLKKTAASKLNQGSSKKRKTIDSSDSEDEDAALESARPQATSETTGSVSPPSSTCRTSDKPTTSHSSNGSMDRFVVSTSERLKVKIDKALARAVYMTPSVPFNIFENVYWKHALNLLRPSYKPPSRHQIGTPLLNQEYDDVMVSAKKNKIKAAPCIAIISDGWTNNRNESLINFLLTTPLPVFFKSITPGKDKETASYIGKEIINVIDEVVSDGTDVKLIFIVITDNAANMRAAWDIVREKYPHIVCIGCPAHMLNLLLGDIMKVDSLKELRCNVKKVIKQFKNHHVPGAFFKAEQKVRYGNKAVTLKLPPKTRWFFFVISLYSLISNKAALQSTVIEEELAIDSNVRELVLDNAGFWVSVTDCYNLLVPIAKAISHVESDTALLSDLPFLTKKVSHDIEEVLATFSLLTSEEKTVVNSAVVDRMYKCCFNVHFAANLLHPMRMGKDLDQTEKQDAIRFISEQCIHLELNKGEVLGNLAAFRTKTGSFGDENIWEAAAHTTPATWWGGFCTEQPLFPIAARVFNVPITSAPCERNWSTFSSVHTKTKNRILNERAQKQVAIKSNMRFSSNGIHEPPKKKAKNPFGTYDVNSNIENVDDVVEWDESELNDSDYSVSDSEEESDDDVPLAYTF</sequence>
<evidence type="ECO:0000256" key="2">
    <source>
        <dbReference type="ARBA" id="ARBA00022723"/>
    </source>
</evidence>
<dbReference type="PANTHER" id="PTHR46481:SF10">
    <property type="entry name" value="ZINC FINGER BED DOMAIN-CONTAINING PROTEIN 39"/>
    <property type="match status" value="1"/>
</dbReference>
<dbReference type="InterPro" id="IPR052035">
    <property type="entry name" value="ZnF_BED_domain_contain"/>
</dbReference>
<dbReference type="InParanoid" id="A0A6P8ZH82"/>
<dbReference type="SUPFAM" id="SSF53098">
    <property type="entry name" value="Ribonuclease H-like"/>
    <property type="match status" value="1"/>
</dbReference>
<gene>
    <name evidence="10" type="primary">LOC117639638</name>
</gene>
<organism evidence="10">
    <name type="scientific">Thrips palmi</name>
    <name type="common">Melon thrips</name>
    <dbReference type="NCBI Taxonomy" id="161013"/>
    <lineage>
        <taxon>Eukaryota</taxon>
        <taxon>Metazoa</taxon>
        <taxon>Ecdysozoa</taxon>
        <taxon>Arthropoda</taxon>
        <taxon>Hexapoda</taxon>
        <taxon>Insecta</taxon>
        <taxon>Pterygota</taxon>
        <taxon>Neoptera</taxon>
        <taxon>Paraneoptera</taxon>
        <taxon>Thysanoptera</taxon>
        <taxon>Terebrantia</taxon>
        <taxon>Thripoidea</taxon>
        <taxon>Thripidae</taxon>
        <taxon>Thrips</taxon>
    </lineage>
</organism>
<feature type="compositionally biased region" description="Acidic residues" evidence="6">
    <location>
        <begin position="630"/>
        <end position="639"/>
    </location>
</feature>
<dbReference type="PANTHER" id="PTHR46481">
    <property type="entry name" value="ZINC FINGER BED DOMAIN-CONTAINING PROTEIN 4"/>
    <property type="match status" value="1"/>
</dbReference>
<evidence type="ECO:0000256" key="5">
    <source>
        <dbReference type="ARBA" id="ARBA00023242"/>
    </source>
</evidence>
<keyword evidence="2" id="KW-0479">Metal-binding</keyword>
<reference evidence="10" key="1">
    <citation type="submission" date="2025-08" db="UniProtKB">
        <authorList>
            <consortium name="RefSeq"/>
        </authorList>
    </citation>
    <scope>IDENTIFICATION</scope>
    <source>
        <tissue evidence="10">Total insect</tissue>
    </source>
</reference>
<dbReference type="Proteomes" id="UP000515158">
    <property type="component" value="Unplaced"/>
</dbReference>
<evidence type="ECO:0000256" key="3">
    <source>
        <dbReference type="ARBA" id="ARBA00022771"/>
    </source>
</evidence>
<evidence type="ECO:0000259" key="7">
    <source>
        <dbReference type="Pfam" id="PF04937"/>
    </source>
</evidence>
<feature type="domain" description="DUF659" evidence="7">
    <location>
        <begin position="138"/>
        <end position="292"/>
    </location>
</feature>
<evidence type="ECO:0000256" key="1">
    <source>
        <dbReference type="ARBA" id="ARBA00004123"/>
    </source>
</evidence>
<keyword evidence="5" id="KW-0539">Nucleus</keyword>
<dbReference type="OrthoDB" id="8196486at2759"/>
<dbReference type="GO" id="GO:0005634">
    <property type="term" value="C:nucleus"/>
    <property type="evidence" value="ECO:0007669"/>
    <property type="project" value="UniProtKB-SubCell"/>
</dbReference>
<dbReference type="GO" id="GO:0046983">
    <property type="term" value="F:protein dimerization activity"/>
    <property type="evidence" value="ECO:0007669"/>
    <property type="project" value="InterPro"/>
</dbReference>
<dbReference type="InterPro" id="IPR008906">
    <property type="entry name" value="HATC_C_dom"/>
</dbReference>
<evidence type="ECO:0000259" key="8">
    <source>
        <dbReference type="Pfam" id="PF05699"/>
    </source>
</evidence>
<dbReference type="RefSeq" id="XP_034231399.1">
    <property type="nucleotide sequence ID" value="XM_034375508.1"/>
</dbReference>
<dbReference type="GO" id="GO:0008270">
    <property type="term" value="F:zinc ion binding"/>
    <property type="evidence" value="ECO:0007669"/>
    <property type="project" value="UniProtKB-KW"/>
</dbReference>